<evidence type="ECO:0000313" key="3">
    <source>
        <dbReference type="Proteomes" id="UP000642809"/>
    </source>
</evidence>
<dbReference type="Pfam" id="PF13561">
    <property type="entry name" value="adh_short_C2"/>
    <property type="match status" value="1"/>
</dbReference>
<dbReference type="Proteomes" id="UP000642809">
    <property type="component" value="Unassembled WGS sequence"/>
</dbReference>
<dbReference type="RefSeq" id="WP_189580168.1">
    <property type="nucleotide sequence ID" value="NZ_BMYF01000007.1"/>
</dbReference>
<keyword evidence="3" id="KW-1185">Reference proteome</keyword>
<evidence type="ECO:0000256" key="1">
    <source>
        <dbReference type="ARBA" id="ARBA00006484"/>
    </source>
</evidence>
<dbReference type="CDD" id="cd05233">
    <property type="entry name" value="SDR_c"/>
    <property type="match status" value="1"/>
</dbReference>
<gene>
    <name evidence="2" type="ORF">GCM10008106_15030</name>
</gene>
<name>A0A8J3G4Z0_9BACT</name>
<dbReference type="InterPro" id="IPR036291">
    <property type="entry name" value="NAD(P)-bd_dom_sf"/>
</dbReference>
<dbReference type="AlphaFoldDB" id="A0A8J3G4Z0"/>
<accession>A0A8J3G4Z0</accession>
<organism evidence="2 3">
    <name type="scientific">Mongoliitalea lutea</name>
    <dbReference type="NCBI Taxonomy" id="849756"/>
    <lineage>
        <taxon>Bacteria</taxon>
        <taxon>Pseudomonadati</taxon>
        <taxon>Bacteroidota</taxon>
        <taxon>Cytophagia</taxon>
        <taxon>Cytophagales</taxon>
        <taxon>Cyclobacteriaceae</taxon>
        <taxon>Mongoliitalea</taxon>
    </lineage>
</organism>
<dbReference type="PRINTS" id="PR00081">
    <property type="entry name" value="GDHRDH"/>
</dbReference>
<comment type="similarity">
    <text evidence="1">Belongs to the short-chain dehydrogenases/reductases (SDR) family.</text>
</comment>
<evidence type="ECO:0000313" key="2">
    <source>
        <dbReference type="EMBL" id="GHB34583.1"/>
    </source>
</evidence>
<dbReference type="NCBIfam" id="NF005559">
    <property type="entry name" value="PRK07231.1"/>
    <property type="match status" value="1"/>
</dbReference>
<protein>
    <submittedName>
        <fullName evidence="2">Dehydrogenase</fullName>
    </submittedName>
</protein>
<proteinExistence type="inferred from homology"/>
<dbReference type="PROSITE" id="PS00061">
    <property type="entry name" value="ADH_SHORT"/>
    <property type="match status" value="1"/>
</dbReference>
<reference evidence="2" key="2">
    <citation type="submission" date="2020-09" db="EMBL/GenBank/DDBJ databases">
        <authorList>
            <person name="Sun Q."/>
            <person name="Kim S."/>
        </authorList>
    </citation>
    <scope>NUCLEOTIDE SEQUENCE</scope>
    <source>
        <strain evidence="2">KCTC 23224</strain>
    </source>
</reference>
<dbReference type="SUPFAM" id="SSF51735">
    <property type="entry name" value="NAD(P)-binding Rossmann-fold domains"/>
    <property type="match status" value="1"/>
</dbReference>
<dbReference type="InterPro" id="IPR020904">
    <property type="entry name" value="Sc_DH/Rdtase_CS"/>
</dbReference>
<dbReference type="GO" id="GO:0016616">
    <property type="term" value="F:oxidoreductase activity, acting on the CH-OH group of donors, NAD or NADP as acceptor"/>
    <property type="evidence" value="ECO:0007669"/>
    <property type="project" value="TreeGrafter"/>
</dbReference>
<reference evidence="2" key="1">
    <citation type="journal article" date="2014" name="Int. J. Syst. Evol. Microbiol.">
        <title>Complete genome sequence of Corynebacterium casei LMG S-19264T (=DSM 44701T), isolated from a smear-ripened cheese.</title>
        <authorList>
            <consortium name="US DOE Joint Genome Institute (JGI-PGF)"/>
            <person name="Walter F."/>
            <person name="Albersmeier A."/>
            <person name="Kalinowski J."/>
            <person name="Ruckert C."/>
        </authorList>
    </citation>
    <scope>NUCLEOTIDE SEQUENCE</scope>
    <source>
        <strain evidence="2">KCTC 23224</strain>
    </source>
</reference>
<dbReference type="PRINTS" id="PR00080">
    <property type="entry name" value="SDRFAMILY"/>
</dbReference>
<dbReference type="Gene3D" id="3.40.50.720">
    <property type="entry name" value="NAD(P)-binding Rossmann-like Domain"/>
    <property type="match status" value="1"/>
</dbReference>
<dbReference type="EMBL" id="BMYF01000007">
    <property type="protein sequence ID" value="GHB34583.1"/>
    <property type="molecule type" value="Genomic_DNA"/>
</dbReference>
<sequence length="248" mass="26264">MDLNFKGKTVIITGAAIGLGKAFAEAFVQKGAQVAICDINLQAAQETALELGASALAYAMDVSNAAQVDEVVVAIYKSFGSIDILVNNAAMYGNLSRAPFYEISEKEWDKVMQVNIKGPWLLAKACFPYMKENGGKIVNISSATFMSGSPNWSHYVSSKGAVIGLTRTLAKECGPFNINVNAVAPGFTLTEASLSIMENAATYGVDRGSIKRSSSSEDIVGTVLYLSSALSDYVTGQTIVVDGGKQFI</sequence>
<dbReference type="PANTHER" id="PTHR42760">
    <property type="entry name" value="SHORT-CHAIN DEHYDROGENASES/REDUCTASES FAMILY MEMBER"/>
    <property type="match status" value="1"/>
</dbReference>
<dbReference type="InterPro" id="IPR002347">
    <property type="entry name" value="SDR_fam"/>
</dbReference>
<comment type="caution">
    <text evidence="2">The sequence shown here is derived from an EMBL/GenBank/DDBJ whole genome shotgun (WGS) entry which is preliminary data.</text>
</comment>
<dbReference type="FunFam" id="3.40.50.720:FF:000084">
    <property type="entry name" value="Short-chain dehydrogenase reductase"/>
    <property type="match status" value="1"/>
</dbReference>